<dbReference type="Pfam" id="PF00206">
    <property type="entry name" value="Lyase_1"/>
    <property type="match status" value="1"/>
</dbReference>
<reference evidence="9 10" key="1">
    <citation type="submission" date="2024-05" db="EMBL/GenBank/DDBJ databases">
        <title>Neorhizobium sp. Rsf11, a plant growth promoting and heavy metal resistant PAH-degrader.</title>
        <authorList>
            <person name="Golubev S.N."/>
            <person name="Muratova A.Y."/>
            <person name="Markelova M.I."/>
        </authorList>
    </citation>
    <scope>NUCLEOTIDE SEQUENCE [LARGE SCALE GENOMIC DNA]</scope>
    <source>
        <strain evidence="9 10">Rsf11</strain>
    </source>
</reference>
<comment type="pathway">
    <text evidence="2 6">Amino-acid biosynthesis; L-arginine biosynthesis; L-arginine from L-ornithine and carbamoyl phosphate: step 3/3.</text>
</comment>
<dbReference type="Gene3D" id="1.10.40.30">
    <property type="entry name" value="Fumarase/aspartase (C-terminal domain)"/>
    <property type="match status" value="1"/>
</dbReference>
<organism evidence="9 10">
    <name type="scientific">Neorhizobium phenanthreniclasticum</name>
    <dbReference type="NCBI Taxonomy" id="3157917"/>
    <lineage>
        <taxon>Bacteria</taxon>
        <taxon>Pseudomonadati</taxon>
        <taxon>Pseudomonadota</taxon>
        <taxon>Alphaproteobacteria</taxon>
        <taxon>Hyphomicrobiales</taxon>
        <taxon>Rhizobiaceae</taxon>
        <taxon>Rhizobium/Agrobacterium group</taxon>
        <taxon>Neorhizobium</taxon>
    </lineage>
</organism>
<evidence type="ECO:0000256" key="4">
    <source>
        <dbReference type="ARBA" id="ARBA00022571"/>
    </source>
</evidence>
<evidence type="ECO:0000313" key="9">
    <source>
        <dbReference type="EMBL" id="MEQ1408486.1"/>
    </source>
</evidence>
<dbReference type="NCBIfam" id="TIGR00838">
    <property type="entry name" value="argH"/>
    <property type="match status" value="1"/>
</dbReference>
<name>A0ABV0MAL5_9HYPH</name>
<dbReference type="CDD" id="cd01359">
    <property type="entry name" value="Argininosuccinate_lyase"/>
    <property type="match status" value="1"/>
</dbReference>
<dbReference type="RefSeq" id="WP_348864517.1">
    <property type="nucleotide sequence ID" value="NZ_JBEAAL010000027.1"/>
</dbReference>
<dbReference type="InterPro" id="IPR024083">
    <property type="entry name" value="Fumarase/histidase_N"/>
</dbReference>
<keyword evidence="6" id="KW-0028">Amino-acid biosynthesis</keyword>
<accession>A0ABV0MAL5</accession>
<comment type="caution">
    <text evidence="9">The sequence shown here is derived from an EMBL/GenBank/DDBJ whole genome shotgun (WGS) entry which is preliminary data.</text>
</comment>
<dbReference type="Pfam" id="PF14698">
    <property type="entry name" value="ASL_C2"/>
    <property type="match status" value="1"/>
</dbReference>
<evidence type="ECO:0000256" key="3">
    <source>
        <dbReference type="ARBA" id="ARBA00012338"/>
    </source>
</evidence>
<evidence type="ECO:0000259" key="7">
    <source>
        <dbReference type="Pfam" id="PF00206"/>
    </source>
</evidence>
<dbReference type="GO" id="GO:0004056">
    <property type="term" value="F:argininosuccinate lyase activity"/>
    <property type="evidence" value="ECO:0007669"/>
    <property type="project" value="UniProtKB-EC"/>
</dbReference>
<dbReference type="Gene3D" id="1.20.200.10">
    <property type="entry name" value="Fumarase/aspartase (Central domain)"/>
    <property type="match status" value="1"/>
</dbReference>
<evidence type="ECO:0000256" key="1">
    <source>
        <dbReference type="ARBA" id="ARBA00000985"/>
    </source>
</evidence>
<dbReference type="PRINTS" id="PR00149">
    <property type="entry name" value="FUMRATELYASE"/>
</dbReference>
<dbReference type="InterPro" id="IPR029419">
    <property type="entry name" value="Arg_succ_lyase_C"/>
</dbReference>
<dbReference type="HAMAP" id="MF_00006">
    <property type="entry name" value="Arg_succ_lyase"/>
    <property type="match status" value="1"/>
</dbReference>
<dbReference type="Gene3D" id="1.10.275.10">
    <property type="entry name" value="Fumarase/aspartase (N-terminal domain)"/>
    <property type="match status" value="1"/>
</dbReference>
<protein>
    <recommendedName>
        <fullName evidence="3 6">Argininosuccinate lyase</fullName>
        <shortName evidence="6">ASAL</shortName>
        <ecNumber evidence="3 6">4.3.2.1</ecNumber>
    </recommendedName>
    <alternativeName>
        <fullName evidence="6">Arginosuccinase</fullName>
    </alternativeName>
</protein>
<dbReference type="InterPro" id="IPR009049">
    <property type="entry name" value="Argininosuccinate_lyase"/>
</dbReference>
<dbReference type="PRINTS" id="PR00145">
    <property type="entry name" value="ARGSUCLYASE"/>
</dbReference>
<gene>
    <name evidence="6 9" type="primary">argH</name>
    <name evidence="9" type="ORF">ABK249_26495</name>
</gene>
<comment type="subcellular location">
    <subcellularLocation>
        <location evidence="6">Cytoplasm</location>
    </subcellularLocation>
</comment>
<evidence type="ECO:0000256" key="6">
    <source>
        <dbReference type="HAMAP-Rule" id="MF_00006"/>
    </source>
</evidence>
<dbReference type="InterPro" id="IPR022761">
    <property type="entry name" value="Fumarate_lyase_N"/>
</dbReference>
<feature type="domain" description="Fumarate lyase N-terminal" evidence="7">
    <location>
        <begin position="85"/>
        <end position="305"/>
    </location>
</feature>
<dbReference type="PANTHER" id="PTHR43814:SF1">
    <property type="entry name" value="ARGININOSUCCINATE LYASE"/>
    <property type="match status" value="1"/>
</dbReference>
<dbReference type="InterPro" id="IPR008948">
    <property type="entry name" value="L-Aspartase-like"/>
</dbReference>
<evidence type="ECO:0000259" key="8">
    <source>
        <dbReference type="Pfam" id="PF14698"/>
    </source>
</evidence>
<evidence type="ECO:0000256" key="2">
    <source>
        <dbReference type="ARBA" id="ARBA00004941"/>
    </source>
</evidence>
<keyword evidence="5 6" id="KW-0456">Lyase</keyword>
<dbReference type="InterPro" id="IPR000362">
    <property type="entry name" value="Fumarate_lyase_fam"/>
</dbReference>
<dbReference type="Proteomes" id="UP001496627">
    <property type="component" value="Unassembled WGS sequence"/>
</dbReference>
<dbReference type="SUPFAM" id="SSF48557">
    <property type="entry name" value="L-aspartase-like"/>
    <property type="match status" value="1"/>
</dbReference>
<dbReference type="EC" id="4.3.2.1" evidence="3 6"/>
<evidence type="ECO:0000256" key="5">
    <source>
        <dbReference type="ARBA" id="ARBA00023239"/>
    </source>
</evidence>
<keyword evidence="10" id="KW-1185">Reference proteome</keyword>
<keyword evidence="6" id="KW-0963">Cytoplasm</keyword>
<evidence type="ECO:0000313" key="10">
    <source>
        <dbReference type="Proteomes" id="UP001496627"/>
    </source>
</evidence>
<feature type="domain" description="Argininosuccinate lyase C-terminal" evidence="8">
    <location>
        <begin position="370"/>
        <end position="446"/>
    </location>
</feature>
<keyword evidence="4 6" id="KW-0055">Arginine biosynthesis</keyword>
<comment type="similarity">
    <text evidence="6">Belongs to the lyase 1 family. Argininosuccinate lyase subfamily.</text>
</comment>
<dbReference type="EMBL" id="JBEAAL010000027">
    <property type="protein sequence ID" value="MEQ1408486.1"/>
    <property type="molecule type" value="Genomic_DNA"/>
</dbReference>
<comment type="catalytic activity">
    <reaction evidence="1 6">
        <text>2-(N(omega)-L-arginino)succinate = fumarate + L-arginine</text>
        <dbReference type="Rhea" id="RHEA:24020"/>
        <dbReference type="ChEBI" id="CHEBI:29806"/>
        <dbReference type="ChEBI" id="CHEBI:32682"/>
        <dbReference type="ChEBI" id="CHEBI:57472"/>
        <dbReference type="EC" id="4.3.2.1"/>
    </reaction>
</comment>
<sequence length="502" mass="55435">MADPRLSDTSKFPDPVYKETVLKPLFDGARSHHVDGFRRIDRAHLVMLVETGILDRDLASRIADALEAIDREIDPSTLVYTGEVEDFFFLIEKELKARIGVDTAGRLHTARSRNDIDHTLFKLGLKDKIDALMGKARLLLAAMIDAADREKSTLIVAYTHGQPAQPTTFGHYLSAAIEVLIRDIERFAEARRIVDLSPMGAAAITTSGFPIDRARVAELLGFSAPLRNSYSCIAAVDYTTATYSAIELMFLHLGRLIQDFQFWTSFEVGQIYVPNALVQISSIMPQKRNPVPIEHLRHLASQTFGRARTVLDVMHNTPFTDMNDSEGETQGMGYEAFASASRVLDLLAALISQISIDPERVDQNIRRSCITITELADSLVRIEGLSFREAHEIAAATAKSVVAAKGDLTNDGYEPFLKAFEHSVGRKPSVDLPKFKEIVSPEHFVAVRARFGGPAPEPMQDALRAYREKLAVFEAAAKEAADHEAAAAAELKEKFTALTGAR</sequence>
<dbReference type="PANTHER" id="PTHR43814">
    <property type="entry name" value="ARGININOSUCCINATE LYASE"/>
    <property type="match status" value="1"/>
</dbReference>
<proteinExistence type="inferred from homology"/>